<sequence length="95" mass="10499">MLSSIGDTRSSIEGWERSKEKGFIEKIFEVVSSMEKSGEPRDSKAHTKRTLGKVNWLLGDASQPLGNARNKREKGQEAEMGEPSSMGNAYPVERG</sequence>
<accession>A0ABC8V2R0</accession>
<keyword evidence="3" id="KW-1185">Reference proteome</keyword>
<feature type="region of interest" description="Disordered" evidence="1">
    <location>
        <begin position="58"/>
        <end position="95"/>
    </location>
</feature>
<dbReference type="EMBL" id="CAUOFW020009835">
    <property type="protein sequence ID" value="CAK9187159.1"/>
    <property type="molecule type" value="Genomic_DNA"/>
</dbReference>
<comment type="caution">
    <text evidence="2">The sequence shown here is derived from an EMBL/GenBank/DDBJ whole genome shotgun (WGS) entry which is preliminary data.</text>
</comment>
<organism evidence="2 3">
    <name type="scientific">Ilex paraguariensis</name>
    <name type="common">yerba mate</name>
    <dbReference type="NCBI Taxonomy" id="185542"/>
    <lineage>
        <taxon>Eukaryota</taxon>
        <taxon>Viridiplantae</taxon>
        <taxon>Streptophyta</taxon>
        <taxon>Embryophyta</taxon>
        <taxon>Tracheophyta</taxon>
        <taxon>Spermatophyta</taxon>
        <taxon>Magnoliopsida</taxon>
        <taxon>eudicotyledons</taxon>
        <taxon>Gunneridae</taxon>
        <taxon>Pentapetalae</taxon>
        <taxon>asterids</taxon>
        <taxon>campanulids</taxon>
        <taxon>Aquifoliales</taxon>
        <taxon>Aquifoliaceae</taxon>
        <taxon>Ilex</taxon>
    </lineage>
</organism>
<evidence type="ECO:0000313" key="3">
    <source>
        <dbReference type="Proteomes" id="UP001642360"/>
    </source>
</evidence>
<dbReference type="Proteomes" id="UP001642360">
    <property type="component" value="Unassembled WGS sequence"/>
</dbReference>
<reference evidence="2 3" key="1">
    <citation type="submission" date="2024-02" db="EMBL/GenBank/DDBJ databases">
        <authorList>
            <person name="Vignale AGUSTIN F."/>
            <person name="Sosa J E."/>
            <person name="Modenutti C."/>
        </authorList>
    </citation>
    <scope>NUCLEOTIDE SEQUENCE [LARGE SCALE GENOMIC DNA]</scope>
</reference>
<dbReference type="AlphaFoldDB" id="A0ABC8V2R0"/>
<protein>
    <submittedName>
        <fullName evidence="2">Uncharacterized protein</fullName>
    </submittedName>
</protein>
<name>A0ABC8V2R0_9AQUA</name>
<gene>
    <name evidence="2" type="ORF">ILEXP_LOCUS57666</name>
</gene>
<evidence type="ECO:0000313" key="2">
    <source>
        <dbReference type="EMBL" id="CAK9187159.1"/>
    </source>
</evidence>
<evidence type="ECO:0000256" key="1">
    <source>
        <dbReference type="SAM" id="MobiDB-lite"/>
    </source>
</evidence>
<proteinExistence type="predicted"/>